<name>A0AAE0CPJ7_9ROSI</name>
<dbReference type="Proteomes" id="UP001280121">
    <property type="component" value="Unassembled WGS sequence"/>
</dbReference>
<gene>
    <name evidence="1" type="ORF">Ddye_005358</name>
</gene>
<dbReference type="AlphaFoldDB" id="A0AAE0CPJ7"/>
<organism evidence="1 2">
    <name type="scientific">Dipteronia dyeriana</name>
    <dbReference type="NCBI Taxonomy" id="168575"/>
    <lineage>
        <taxon>Eukaryota</taxon>
        <taxon>Viridiplantae</taxon>
        <taxon>Streptophyta</taxon>
        <taxon>Embryophyta</taxon>
        <taxon>Tracheophyta</taxon>
        <taxon>Spermatophyta</taxon>
        <taxon>Magnoliopsida</taxon>
        <taxon>eudicotyledons</taxon>
        <taxon>Gunneridae</taxon>
        <taxon>Pentapetalae</taxon>
        <taxon>rosids</taxon>
        <taxon>malvids</taxon>
        <taxon>Sapindales</taxon>
        <taxon>Sapindaceae</taxon>
        <taxon>Hippocastanoideae</taxon>
        <taxon>Acereae</taxon>
        <taxon>Dipteronia</taxon>
    </lineage>
</organism>
<evidence type="ECO:0008006" key="3">
    <source>
        <dbReference type="Google" id="ProtNLM"/>
    </source>
</evidence>
<sequence length="207" mass="23709">MVRVVFLSSKKSSRRSSFAFVRFASMDEVTRVVGMTDGMFVNGWKISSKITKYGWSSRRSSGSNGFRSKIHDEIGNKKRQHQRRTFVGVVKGDQKKEIDSCEEVERVGDRSLADINWSPKRPVAEPVGILNEMKKLVWDRNQVDKCWISKCAVGSLRQFTNVSSMNRRLISRGFSFSTSYLGDMKVLWRFDSDQESTGFIKKPFLLG</sequence>
<dbReference type="InterPro" id="IPR035979">
    <property type="entry name" value="RBD_domain_sf"/>
</dbReference>
<dbReference type="SUPFAM" id="SSF54928">
    <property type="entry name" value="RNA-binding domain, RBD"/>
    <property type="match status" value="1"/>
</dbReference>
<dbReference type="InterPro" id="IPR012677">
    <property type="entry name" value="Nucleotide-bd_a/b_plait_sf"/>
</dbReference>
<dbReference type="Gene3D" id="3.30.70.330">
    <property type="match status" value="1"/>
</dbReference>
<dbReference type="EMBL" id="JANJYI010000002">
    <property type="protein sequence ID" value="KAK2658825.1"/>
    <property type="molecule type" value="Genomic_DNA"/>
</dbReference>
<evidence type="ECO:0000313" key="1">
    <source>
        <dbReference type="EMBL" id="KAK2658825.1"/>
    </source>
</evidence>
<comment type="caution">
    <text evidence="1">The sequence shown here is derived from an EMBL/GenBank/DDBJ whole genome shotgun (WGS) entry which is preliminary data.</text>
</comment>
<dbReference type="GO" id="GO:0003676">
    <property type="term" value="F:nucleic acid binding"/>
    <property type="evidence" value="ECO:0007669"/>
    <property type="project" value="InterPro"/>
</dbReference>
<reference evidence="1" key="1">
    <citation type="journal article" date="2023" name="Plant J.">
        <title>Genome sequences and population genomics provide insights into the demographic history, inbreeding, and mutation load of two 'living fossil' tree species of Dipteronia.</title>
        <authorList>
            <person name="Feng Y."/>
            <person name="Comes H.P."/>
            <person name="Chen J."/>
            <person name="Zhu S."/>
            <person name="Lu R."/>
            <person name="Zhang X."/>
            <person name="Li P."/>
            <person name="Qiu J."/>
            <person name="Olsen K.M."/>
            <person name="Qiu Y."/>
        </authorList>
    </citation>
    <scope>NUCLEOTIDE SEQUENCE</scope>
    <source>
        <strain evidence="1">KIB01</strain>
    </source>
</reference>
<proteinExistence type="predicted"/>
<accession>A0AAE0CPJ7</accession>
<keyword evidence="2" id="KW-1185">Reference proteome</keyword>
<evidence type="ECO:0000313" key="2">
    <source>
        <dbReference type="Proteomes" id="UP001280121"/>
    </source>
</evidence>
<protein>
    <recommendedName>
        <fullName evidence="3">RRM domain-containing protein</fullName>
    </recommendedName>
</protein>